<keyword evidence="3 8" id="KW-0812">Transmembrane</keyword>
<evidence type="ECO:0000256" key="5">
    <source>
        <dbReference type="ARBA" id="ARBA00022989"/>
    </source>
</evidence>
<evidence type="ECO:0000256" key="6">
    <source>
        <dbReference type="ARBA" id="ARBA00023136"/>
    </source>
</evidence>
<dbReference type="Pfam" id="PF04923">
    <property type="entry name" value="Ninjurin"/>
    <property type="match status" value="1"/>
</dbReference>
<dbReference type="GO" id="GO:0042246">
    <property type="term" value="P:tissue regeneration"/>
    <property type="evidence" value="ECO:0007669"/>
    <property type="project" value="InterPro"/>
</dbReference>
<protein>
    <recommendedName>
        <fullName evidence="11">Ninjurin-1</fullName>
    </recommendedName>
</protein>
<dbReference type="PANTHER" id="PTHR12316:SF17">
    <property type="entry name" value="NINJURIN C, ISOFORM D"/>
    <property type="match status" value="1"/>
</dbReference>
<evidence type="ECO:0000256" key="3">
    <source>
        <dbReference type="ARBA" id="ARBA00022692"/>
    </source>
</evidence>
<evidence type="ECO:0008006" key="11">
    <source>
        <dbReference type="Google" id="ProtNLM"/>
    </source>
</evidence>
<dbReference type="AlphaFoldDB" id="A0A8S3Z2F6"/>
<dbReference type="PANTHER" id="PTHR12316">
    <property type="entry name" value="NINJURIN-RELATED"/>
    <property type="match status" value="1"/>
</dbReference>
<keyword evidence="5 8" id="KW-1133">Transmembrane helix</keyword>
<reference evidence="9" key="1">
    <citation type="submission" date="2021-04" db="EMBL/GenBank/DDBJ databases">
        <authorList>
            <consortium name="Molecular Ecology Group"/>
        </authorList>
    </citation>
    <scope>NUCLEOTIDE SEQUENCE</scope>
</reference>
<feature type="transmembrane region" description="Helical" evidence="8">
    <location>
        <begin position="77"/>
        <end position="95"/>
    </location>
</feature>
<dbReference type="GO" id="GO:0007155">
    <property type="term" value="P:cell adhesion"/>
    <property type="evidence" value="ECO:0007669"/>
    <property type="project" value="UniProtKB-KW"/>
</dbReference>
<feature type="transmembrane region" description="Helical" evidence="8">
    <location>
        <begin position="189"/>
        <end position="210"/>
    </location>
</feature>
<evidence type="ECO:0000256" key="1">
    <source>
        <dbReference type="ARBA" id="ARBA00004141"/>
    </source>
</evidence>
<dbReference type="Proteomes" id="UP000678393">
    <property type="component" value="Unassembled WGS sequence"/>
</dbReference>
<evidence type="ECO:0000313" key="9">
    <source>
        <dbReference type="EMBL" id="CAG5120806.1"/>
    </source>
</evidence>
<comment type="similarity">
    <text evidence="2">Belongs to the ninjurin family.</text>
</comment>
<comment type="caution">
    <text evidence="9">The sequence shown here is derived from an EMBL/GenBank/DDBJ whole genome shotgun (WGS) entry which is preliminary data.</text>
</comment>
<feature type="transmembrane region" description="Helical" evidence="8">
    <location>
        <begin position="107"/>
        <end position="133"/>
    </location>
</feature>
<keyword evidence="10" id="KW-1185">Reference proteome</keyword>
<accession>A0A8S3Z2F6</accession>
<dbReference type="GO" id="GO:0016020">
    <property type="term" value="C:membrane"/>
    <property type="evidence" value="ECO:0007669"/>
    <property type="project" value="UniProtKB-SubCell"/>
</dbReference>
<feature type="compositionally biased region" description="Basic and acidic residues" evidence="7">
    <location>
        <begin position="31"/>
        <end position="48"/>
    </location>
</feature>
<dbReference type="EMBL" id="CAJHNH020000968">
    <property type="protein sequence ID" value="CAG5120806.1"/>
    <property type="molecule type" value="Genomic_DNA"/>
</dbReference>
<gene>
    <name evidence="9" type="ORF">CUNI_LOCUS6364</name>
</gene>
<name>A0A8S3Z2F6_9EUPU</name>
<dbReference type="OrthoDB" id="10037074at2759"/>
<keyword evidence="6 8" id="KW-0472">Membrane</keyword>
<proteinExistence type="inferred from homology"/>
<evidence type="ECO:0000256" key="8">
    <source>
        <dbReference type="SAM" id="Phobius"/>
    </source>
</evidence>
<organism evidence="9 10">
    <name type="scientific">Candidula unifasciata</name>
    <dbReference type="NCBI Taxonomy" id="100452"/>
    <lineage>
        <taxon>Eukaryota</taxon>
        <taxon>Metazoa</taxon>
        <taxon>Spiralia</taxon>
        <taxon>Lophotrochozoa</taxon>
        <taxon>Mollusca</taxon>
        <taxon>Gastropoda</taxon>
        <taxon>Heterobranchia</taxon>
        <taxon>Euthyneura</taxon>
        <taxon>Panpulmonata</taxon>
        <taxon>Eupulmonata</taxon>
        <taxon>Stylommatophora</taxon>
        <taxon>Helicina</taxon>
        <taxon>Helicoidea</taxon>
        <taxon>Geomitridae</taxon>
        <taxon>Candidula</taxon>
    </lineage>
</organism>
<dbReference type="InterPro" id="IPR007007">
    <property type="entry name" value="Ninjurin"/>
</dbReference>
<evidence type="ECO:0000256" key="4">
    <source>
        <dbReference type="ARBA" id="ARBA00022889"/>
    </source>
</evidence>
<keyword evidence="4" id="KW-0130">Cell adhesion</keyword>
<feature type="compositionally biased region" description="Polar residues" evidence="7">
    <location>
        <begin position="1"/>
        <end position="11"/>
    </location>
</feature>
<evidence type="ECO:0000256" key="7">
    <source>
        <dbReference type="SAM" id="MobiDB-lite"/>
    </source>
</evidence>
<feature type="region of interest" description="Disordered" evidence="7">
    <location>
        <begin position="1"/>
        <end position="55"/>
    </location>
</feature>
<evidence type="ECO:0000256" key="2">
    <source>
        <dbReference type="ARBA" id="ARBA00008141"/>
    </source>
</evidence>
<comment type="subcellular location">
    <subcellularLocation>
        <location evidence="1">Membrane</location>
        <topology evidence="1">Multi-pass membrane protein</topology>
    </subcellularLocation>
</comment>
<sequence>MELQASENKAFSSDLDWERTGTMRKSTVRPLSEDKTRAGVAKDAKKELDDDSDGYDPLSAESLGPLMSSNQFGMRKIAAQALMDVALMMANISQLRTLLTAGVKMDYYITLIALVILSLALQLLFALLIFVMWTRESDQHRKDEYLKTLRNVIEVTKLGSTADKEKARDLLVRKQEDYNEDRLTSHLNYITMILVFAITVVNMFITGFGIKLEESTDALNKTVK</sequence>
<evidence type="ECO:0000313" key="10">
    <source>
        <dbReference type="Proteomes" id="UP000678393"/>
    </source>
</evidence>